<dbReference type="Proteomes" id="UP000054350">
    <property type="component" value="Unassembled WGS sequence"/>
</dbReference>
<dbReference type="InterPro" id="IPR015915">
    <property type="entry name" value="Kelch-typ_b-propeller"/>
</dbReference>
<proteinExistence type="predicted"/>
<evidence type="ECO:0000313" key="5">
    <source>
        <dbReference type="EMBL" id="KNE60615.1"/>
    </source>
</evidence>
<dbReference type="SUPFAM" id="SSF117281">
    <property type="entry name" value="Kelch motif"/>
    <property type="match status" value="1"/>
</dbReference>
<sequence>MPGQTVDPRYAHSAVLVNQQLYLLGGHLAGGGASLSQVLSVNLTTPWAVSGGVPYVQRAVTTAAPTARNGISLAACRAQSRSAIRCVGGLEGGDALPPELLELVYTLEDNKWTVVKGLGTRPASRLGHAVAVTNGTMYVFGGATAVPNSLSNVPGGIMADFALLNLATNTWSTGPSGSWLPAVAQGTLTSIRAAPHLLVAIGGVTADKSLQDMSSVWVFDTKTLAWTKYHVADPPPAARRGHAACSLGEYTYIHGGTDLEGTVLYADMYALAYAANPGPSFRWIPIYVPTSSSEISSNSMRYPGGRMLHDMTCATKQLFMSFGLGAPDATPLDNNKPDGPIAFHGTVAPLSTLHVYSIEPEHVGWAESYSPLSAPVVGDEVPSGSNTGTNIDESSGLSVPVIAGISVACFAVVVACVVAFILYRQRHRDKKEQQEFSAAITAMQISNKPQSGTNAATYIDQQSPAILPVAAPVLSPPATALSRGPSMAAASTRPPSRPPSRPMSAATGDVNILYMGPAQPYPPIVTTRPVVPVVGVVGSMHSPPLGASPQPPPPPISNVPVTTPVPRRRSSGSGSMRAPSRVPTPGARASPTVPPHQPASAAVGGGAGGMGGGAPAPPLVKDLDDAASIASVESGIQFA</sequence>
<organism evidence="5 6">
    <name type="scientific">Allomyces macrogynus (strain ATCC 38327)</name>
    <name type="common">Allomyces javanicus var. macrogynus</name>
    <dbReference type="NCBI Taxonomy" id="578462"/>
    <lineage>
        <taxon>Eukaryota</taxon>
        <taxon>Fungi</taxon>
        <taxon>Fungi incertae sedis</taxon>
        <taxon>Blastocladiomycota</taxon>
        <taxon>Blastocladiomycetes</taxon>
        <taxon>Blastocladiales</taxon>
        <taxon>Blastocladiaceae</taxon>
        <taxon>Allomyces</taxon>
    </lineage>
</organism>
<feature type="compositionally biased region" description="Low complexity" evidence="3">
    <location>
        <begin position="478"/>
        <end position="494"/>
    </location>
</feature>
<dbReference type="VEuPathDB" id="FungiDB:AMAG_05993"/>
<keyword evidence="4" id="KW-0812">Transmembrane</keyword>
<evidence type="ECO:0000256" key="3">
    <source>
        <dbReference type="SAM" id="MobiDB-lite"/>
    </source>
</evidence>
<dbReference type="AlphaFoldDB" id="A0A0L0SE00"/>
<dbReference type="OrthoDB" id="432528at2759"/>
<evidence type="ECO:0000256" key="1">
    <source>
        <dbReference type="ARBA" id="ARBA00022441"/>
    </source>
</evidence>
<keyword evidence="6" id="KW-1185">Reference proteome</keyword>
<evidence type="ECO:0000256" key="4">
    <source>
        <dbReference type="SAM" id="Phobius"/>
    </source>
</evidence>
<dbReference type="Gene3D" id="2.120.10.80">
    <property type="entry name" value="Kelch-type beta propeller"/>
    <property type="match status" value="2"/>
</dbReference>
<feature type="compositionally biased region" description="Low complexity" evidence="3">
    <location>
        <begin position="558"/>
        <end position="581"/>
    </location>
</feature>
<feature type="region of interest" description="Disordered" evidence="3">
    <location>
        <begin position="544"/>
        <end position="621"/>
    </location>
</feature>
<feature type="transmembrane region" description="Helical" evidence="4">
    <location>
        <begin position="401"/>
        <end position="423"/>
    </location>
</feature>
<dbReference type="eggNOG" id="KOG0379">
    <property type="taxonomic scope" value="Eukaryota"/>
</dbReference>
<keyword evidence="1" id="KW-0880">Kelch repeat</keyword>
<accession>A0A0L0SE00</accession>
<feature type="compositionally biased region" description="Gly residues" evidence="3">
    <location>
        <begin position="603"/>
        <end position="614"/>
    </location>
</feature>
<dbReference type="PANTHER" id="PTHR46093:SF18">
    <property type="entry name" value="FIBRONECTIN TYPE-III DOMAIN-CONTAINING PROTEIN"/>
    <property type="match status" value="1"/>
</dbReference>
<gene>
    <name evidence="5" type="ORF">AMAG_05993</name>
</gene>
<keyword evidence="4" id="KW-1133">Transmembrane helix</keyword>
<feature type="region of interest" description="Disordered" evidence="3">
    <location>
        <begin position="478"/>
        <end position="507"/>
    </location>
</feature>
<evidence type="ECO:0008006" key="7">
    <source>
        <dbReference type="Google" id="ProtNLM"/>
    </source>
</evidence>
<keyword evidence="4" id="KW-0472">Membrane</keyword>
<evidence type="ECO:0000313" key="6">
    <source>
        <dbReference type="Proteomes" id="UP000054350"/>
    </source>
</evidence>
<protein>
    <recommendedName>
        <fullName evidence="7">Galactose oxidase</fullName>
    </recommendedName>
</protein>
<reference evidence="5 6" key="1">
    <citation type="submission" date="2009-11" db="EMBL/GenBank/DDBJ databases">
        <title>Annotation of Allomyces macrogynus ATCC 38327.</title>
        <authorList>
            <consortium name="The Broad Institute Genome Sequencing Platform"/>
            <person name="Russ C."/>
            <person name="Cuomo C."/>
            <person name="Burger G."/>
            <person name="Gray M.W."/>
            <person name="Holland P.W.H."/>
            <person name="King N."/>
            <person name="Lang F.B.F."/>
            <person name="Roger A.J."/>
            <person name="Ruiz-Trillo I."/>
            <person name="Young S.K."/>
            <person name="Zeng Q."/>
            <person name="Gargeya S."/>
            <person name="Fitzgerald M."/>
            <person name="Haas B."/>
            <person name="Abouelleil A."/>
            <person name="Alvarado L."/>
            <person name="Arachchi H.M."/>
            <person name="Berlin A."/>
            <person name="Chapman S.B."/>
            <person name="Gearin G."/>
            <person name="Goldberg J."/>
            <person name="Griggs A."/>
            <person name="Gujja S."/>
            <person name="Hansen M."/>
            <person name="Heiman D."/>
            <person name="Howarth C."/>
            <person name="Larimer J."/>
            <person name="Lui A."/>
            <person name="MacDonald P.J.P."/>
            <person name="McCowen C."/>
            <person name="Montmayeur A."/>
            <person name="Murphy C."/>
            <person name="Neiman D."/>
            <person name="Pearson M."/>
            <person name="Priest M."/>
            <person name="Roberts A."/>
            <person name="Saif S."/>
            <person name="Shea T."/>
            <person name="Sisk P."/>
            <person name="Stolte C."/>
            <person name="Sykes S."/>
            <person name="Wortman J."/>
            <person name="Nusbaum C."/>
            <person name="Birren B."/>
        </authorList>
    </citation>
    <scope>NUCLEOTIDE SEQUENCE [LARGE SCALE GENOMIC DNA]</scope>
    <source>
        <strain evidence="5 6">ATCC 38327</strain>
    </source>
</reference>
<dbReference type="Pfam" id="PF24681">
    <property type="entry name" value="Kelch_KLHDC2_KLHL20_DRC7"/>
    <property type="match status" value="1"/>
</dbReference>
<reference evidence="6" key="2">
    <citation type="submission" date="2009-11" db="EMBL/GenBank/DDBJ databases">
        <title>The Genome Sequence of Allomyces macrogynus strain ATCC 38327.</title>
        <authorList>
            <consortium name="The Broad Institute Genome Sequencing Platform"/>
            <person name="Russ C."/>
            <person name="Cuomo C."/>
            <person name="Shea T."/>
            <person name="Young S.K."/>
            <person name="Zeng Q."/>
            <person name="Koehrsen M."/>
            <person name="Haas B."/>
            <person name="Borodovsky M."/>
            <person name="Guigo R."/>
            <person name="Alvarado L."/>
            <person name="Berlin A."/>
            <person name="Borenstein D."/>
            <person name="Chen Z."/>
            <person name="Engels R."/>
            <person name="Freedman E."/>
            <person name="Gellesch M."/>
            <person name="Goldberg J."/>
            <person name="Griggs A."/>
            <person name="Gujja S."/>
            <person name="Heiman D."/>
            <person name="Hepburn T."/>
            <person name="Howarth C."/>
            <person name="Jen D."/>
            <person name="Larson L."/>
            <person name="Lewis B."/>
            <person name="Mehta T."/>
            <person name="Park D."/>
            <person name="Pearson M."/>
            <person name="Roberts A."/>
            <person name="Saif S."/>
            <person name="Shenoy N."/>
            <person name="Sisk P."/>
            <person name="Stolte C."/>
            <person name="Sykes S."/>
            <person name="Walk T."/>
            <person name="White J."/>
            <person name="Yandava C."/>
            <person name="Burger G."/>
            <person name="Gray M.W."/>
            <person name="Holland P.W.H."/>
            <person name="King N."/>
            <person name="Lang F.B.F."/>
            <person name="Roger A.J."/>
            <person name="Ruiz-Trillo I."/>
            <person name="Lander E."/>
            <person name="Nusbaum C."/>
        </authorList>
    </citation>
    <scope>NUCLEOTIDE SEQUENCE [LARGE SCALE GENOMIC DNA]</scope>
    <source>
        <strain evidence="6">ATCC 38327</strain>
    </source>
</reference>
<dbReference type="STRING" id="578462.A0A0L0SE00"/>
<evidence type="ECO:0000256" key="2">
    <source>
        <dbReference type="ARBA" id="ARBA00022737"/>
    </source>
</evidence>
<dbReference type="PANTHER" id="PTHR46093">
    <property type="entry name" value="ACYL-COA-BINDING DOMAIN-CONTAINING PROTEIN 5"/>
    <property type="match status" value="1"/>
</dbReference>
<keyword evidence="2" id="KW-0677">Repeat</keyword>
<dbReference type="EMBL" id="GG745336">
    <property type="protein sequence ID" value="KNE60615.1"/>
    <property type="molecule type" value="Genomic_DNA"/>
</dbReference>
<name>A0A0L0SE00_ALLM3</name>